<evidence type="ECO:0000256" key="1">
    <source>
        <dbReference type="SAM" id="MobiDB-lite"/>
    </source>
</evidence>
<dbReference type="SUPFAM" id="SSF46689">
    <property type="entry name" value="Homeodomain-like"/>
    <property type="match status" value="1"/>
</dbReference>
<evidence type="ECO:0000313" key="3">
    <source>
        <dbReference type="EMBL" id="RPB27555.1"/>
    </source>
</evidence>
<keyword evidence="4" id="KW-1185">Reference proteome</keyword>
<feature type="compositionally biased region" description="Basic and acidic residues" evidence="1">
    <location>
        <begin position="22"/>
        <end position="45"/>
    </location>
</feature>
<organism evidence="3 4">
    <name type="scientific">Terfezia boudieri ATCC MYA-4762</name>
    <dbReference type="NCBI Taxonomy" id="1051890"/>
    <lineage>
        <taxon>Eukaryota</taxon>
        <taxon>Fungi</taxon>
        <taxon>Dikarya</taxon>
        <taxon>Ascomycota</taxon>
        <taxon>Pezizomycotina</taxon>
        <taxon>Pezizomycetes</taxon>
        <taxon>Pezizales</taxon>
        <taxon>Pezizaceae</taxon>
        <taxon>Terfezia</taxon>
    </lineage>
</organism>
<evidence type="ECO:0000259" key="2">
    <source>
        <dbReference type="PROSITE" id="PS50090"/>
    </source>
</evidence>
<dbReference type="Gene3D" id="1.10.10.60">
    <property type="entry name" value="Homeodomain-like"/>
    <property type="match status" value="1"/>
</dbReference>
<dbReference type="PROSITE" id="PS50090">
    <property type="entry name" value="MYB_LIKE"/>
    <property type="match status" value="1"/>
</dbReference>
<feature type="region of interest" description="Disordered" evidence="1">
    <location>
        <begin position="194"/>
        <end position="213"/>
    </location>
</feature>
<feature type="domain" description="Myb-like" evidence="2">
    <location>
        <begin position="22"/>
        <end position="73"/>
    </location>
</feature>
<dbReference type="EMBL" id="ML121531">
    <property type="protein sequence ID" value="RPB27555.1"/>
    <property type="molecule type" value="Genomic_DNA"/>
</dbReference>
<feature type="compositionally biased region" description="Basic and acidic residues" evidence="1">
    <location>
        <begin position="1"/>
        <end position="13"/>
    </location>
</feature>
<dbReference type="OrthoDB" id="5399647at2759"/>
<dbReference type="InterPro" id="IPR009057">
    <property type="entry name" value="Homeodomain-like_sf"/>
</dbReference>
<reference evidence="3 4" key="1">
    <citation type="journal article" date="2018" name="Nat. Ecol. Evol.">
        <title>Pezizomycetes genomes reveal the molecular basis of ectomycorrhizal truffle lifestyle.</title>
        <authorList>
            <person name="Murat C."/>
            <person name="Payen T."/>
            <person name="Noel B."/>
            <person name="Kuo A."/>
            <person name="Morin E."/>
            <person name="Chen J."/>
            <person name="Kohler A."/>
            <person name="Krizsan K."/>
            <person name="Balestrini R."/>
            <person name="Da Silva C."/>
            <person name="Montanini B."/>
            <person name="Hainaut M."/>
            <person name="Levati E."/>
            <person name="Barry K.W."/>
            <person name="Belfiori B."/>
            <person name="Cichocki N."/>
            <person name="Clum A."/>
            <person name="Dockter R.B."/>
            <person name="Fauchery L."/>
            <person name="Guy J."/>
            <person name="Iotti M."/>
            <person name="Le Tacon F."/>
            <person name="Lindquist E.A."/>
            <person name="Lipzen A."/>
            <person name="Malagnac F."/>
            <person name="Mello A."/>
            <person name="Molinier V."/>
            <person name="Miyauchi S."/>
            <person name="Poulain J."/>
            <person name="Riccioni C."/>
            <person name="Rubini A."/>
            <person name="Sitrit Y."/>
            <person name="Splivallo R."/>
            <person name="Traeger S."/>
            <person name="Wang M."/>
            <person name="Zifcakova L."/>
            <person name="Wipf D."/>
            <person name="Zambonelli A."/>
            <person name="Paolocci F."/>
            <person name="Nowrousian M."/>
            <person name="Ottonello S."/>
            <person name="Baldrian P."/>
            <person name="Spatafora J.W."/>
            <person name="Henrissat B."/>
            <person name="Nagy L.G."/>
            <person name="Aury J.M."/>
            <person name="Wincker P."/>
            <person name="Grigoriev I.V."/>
            <person name="Bonfante P."/>
            <person name="Martin F.M."/>
        </authorList>
    </citation>
    <scope>NUCLEOTIDE SEQUENCE [LARGE SCALE GENOMIC DNA]</scope>
    <source>
        <strain evidence="3 4">ATCC MYA-4762</strain>
    </source>
</reference>
<gene>
    <name evidence="3" type="ORF">L211DRAFT_554117</name>
</gene>
<name>A0A3N4MEL2_9PEZI</name>
<evidence type="ECO:0000313" key="4">
    <source>
        <dbReference type="Proteomes" id="UP000267821"/>
    </source>
</evidence>
<dbReference type="AlphaFoldDB" id="A0A3N4MEL2"/>
<accession>A0A3N4MEL2</accession>
<protein>
    <recommendedName>
        <fullName evidence="2">Myb-like domain-containing protein</fullName>
    </recommendedName>
</protein>
<proteinExistence type="predicted"/>
<dbReference type="InterPro" id="IPR001005">
    <property type="entry name" value="SANT/Myb"/>
</dbReference>
<dbReference type="Proteomes" id="UP000267821">
    <property type="component" value="Unassembled WGS sequence"/>
</dbReference>
<dbReference type="InParanoid" id="A0A3N4MEL2"/>
<feature type="region of interest" description="Disordered" evidence="1">
    <location>
        <begin position="1"/>
        <end position="45"/>
    </location>
</feature>
<sequence length="252" mass="29584">MKRDRQPKEKEQDNEQDNEQGNEERRGEKWTEEEEALLRERRSQEIGESWDETKQYFPFRTTNALQKKWKLMTLSDKMQIDPELEVQLLEAIAKHAPVFYRQLAMEINMTEDEVEGIEEKISILFMQGKLPIKSNQPTLMSIREDMSSAILQRARPASAPIPRFYPEGPHRFPPDGSGFHGTFPWVPCPVSHNRSRGSLSSDTEDGIPHQPEDEKVDLENNFMSSLLENEWHEQQHFNPPFLEDKSFSDFFY</sequence>